<comment type="caution">
    <text evidence="1">The sequence shown here is derived from an EMBL/GenBank/DDBJ whole genome shotgun (WGS) entry which is preliminary data.</text>
</comment>
<reference evidence="1 2" key="2">
    <citation type="submission" date="2019-02" db="EMBL/GenBank/DDBJ databases">
        <title>'Lichenibacterium ramalinii' gen. nov. sp. nov., 'Lichenibacterium minor' gen. nov. sp. nov.</title>
        <authorList>
            <person name="Pankratov T."/>
        </authorList>
    </citation>
    <scope>NUCLEOTIDE SEQUENCE [LARGE SCALE GENOMIC DNA]</scope>
    <source>
        <strain evidence="1 2">RmlP026</strain>
    </source>
</reference>
<dbReference type="AlphaFoldDB" id="A0A4V1RTT3"/>
<dbReference type="RefSeq" id="WP_129230249.1">
    <property type="nucleotide sequence ID" value="NZ_QYBB01000134.1"/>
</dbReference>
<keyword evidence="2" id="KW-1185">Reference proteome</keyword>
<dbReference type="Gene3D" id="2.10.109.10">
    <property type="entry name" value="Umud Fragment, subunit A"/>
    <property type="match status" value="1"/>
</dbReference>
<protein>
    <recommendedName>
        <fullName evidence="3">S24 family peptidase</fullName>
    </recommendedName>
</protein>
<dbReference type="Proteomes" id="UP000290759">
    <property type="component" value="Unassembled WGS sequence"/>
</dbReference>
<dbReference type="OrthoDB" id="8280904at2"/>
<dbReference type="SUPFAM" id="SSF51306">
    <property type="entry name" value="LexA/Signal peptidase"/>
    <property type="match status" value="1"/>
</dbReference>
<accession>A0A4V1RTT3</accession>
<evidence type="ECO:0000313" key="1">
    <source>
        <dbReference type="EMBL" id="RYC28754.1"/>
    </source>
</evidence>
<dbReference type="InterPro" id="IPR036286">
    <property type="entry name" value="LexA/Signal_pep-like_sf"/>
</dbReference>
<dbReference type="EMBL" id="QYBB01000134">
    <property type="protein sequence ID" value="RYC28754.1"/>
    <property type="molecule type" value="Genomic_DNA"/>
</dbReference>
<name>A0A4V1RTT3_9HYPH</name>
<evidence type="ECO:0000313" key="2">
    <source>
        <dbReference type="Proteomes" id="UP000290759"/>
    </source>
</evidence>
<gene>
    <name evidence="1" type="ORF">D3273_27655</name>
</gene>
<proteinExistence type="predicted"/>
<evidence type="ECO:0008006" key="3">
    <source>
        <dbReference type="Google" id="ProtNLM"/>
    </source>
</evidence>
<sequence length="112" mass="12601">MADVIDLASPRVRIVPVVGDGMEPTLRPHRDFALCRPVHSYQGEGVYLLSDVMGGETFYRVDALCGRVRLLLDNPHYQGGEITPDEFNSRVLAIVLADIRGRVPVERWEKLQ</sequence>
<organism evidence="1 2">
    <name type="scientific">Lichenibacterium minor</name>
    <dbReference type="NCBI Taxonomy" id="2316528"/>
    <lineage>
        <taxon>Bacteria</taxon>
        <taxon>Pseudomonadati</taxon>
        <taxon>Pseudomonadota</taxon>
        <taxon>Alphaproteobacteria</taxon>
        <taxon>Hyphomicrobiales</taxon>
        <taxon>Lichenihabitantaceae</taxon>
        <taxon>Lichenibacterium</taxon>
    </lineage>
</organism>
<reference evidence="1 2" key="1">
    <citation type="submission" date="2018-12" db="EMBL/GenBank/DDBJ databases">
        <authorList>
            <person name="Grouzdev D.S."/>
            <person name="Krutkina M.S."/>
        </authorList>
    </citation>
    <scope>NUCLEOTIDE SEQUENCE [LARGE SCALE GENOMIC DNA]</scope>
    <source>
        <strain evidence="1 2">RmlP026</strain>
    </source>
</reference>